<gene>
    <name evidence="1" type="ORF">EX30DRAFT_233341</name>
</gene>
<evidence type="ECO:0000313" key="2">
    <source>
        <dbReference type="Proteomes" id="UP000298138"/>
    </source>
</evidence>
<protein>
    <submittedName>
        <fullName evidence="1">Uncharacterized protein</fullName>
    </submittedName>
</protein>
<keyword evidence="2" id="KW-1185">Reference proteome</keyword>
<proteinExistence type="predicted"/>
<evidence type="ECO:0000313" key="1">
    <source>
        <dbReference type="EMBL" id="TGZ81802.1"/>
    </source>
</evidence>
<name>A0A4S2MYG2_9PEZI</name>
<dbReference type="AlphaFoldDB" id="A0A4S2MYG2"/>
<accession>A0A4S2MYG2</accession>
<dbReference type="Proteomes" id="UP000298138">
    <property type="component" value="Unassembled WGS sequence"/>
</dbReference>
<organism evidence="1 2">
    <name type="scientific">Ascodesmis nigricans</name>
    <dbReference type="NCBI Taxonomy" id="341454"/>
    <lineage>
        <taxon>Eukaryota</taxon>
        <taxon>Fungi</taxon>
        <taxon>Dikarya</taxon>
        <taxon>Ascomycota</taxon>
        <taxon>Pezizomycotina</taxon>
        <taxon>Pezizomycetes</taxon>
        <taxon>Pezizales</taxon>
        <taxon>Ascodesmidaceae</taxon>
        <taxon>Ascodesmis</taxon>
    </lineage>
</organism>
<dbReference type="EMBL" id="ML220117">
    <property type="protein sequence ID" value="TGZ81802.1"/>
    <property type="molecule type" value="Genomic_DNA"/>
</dbReference>
<sequence length="163" mass="18550">MAKGDVLSISSPPVSDDAEQFSNLDLDLDFLPLAVRVQQWRRRQVLSYEDQITSSSESWYHPRHKKSRSLPDNINIRVSASIELSYPSFYASFSEYAPSTRPSEPRYIPYVSTFPTTLKRVYPGTRENAKTLGQLDVGLLGGKTGFQRPHWPTEGHLSAFQWV</sequence>
<reference evidence="1 2" key="1">
    <citation type="submission" date="2019-04" db="EMBL/GenBank/DDBJ databases">
        <title>Comparative genomics and transcriptomics to analyze fruiting body development in filamentous ascomycetes.</title>
        <authorList>
            <consortium name="DOE Joint Genome Institute"/>
            <person name="Lutkenhaus R."/>
            <person name="Traeger S."/>
            <person name="Breuer J."/>
            <person name="Kuo A."/>
            <person name="Lipzen A."/>
            <person name="Pangilinan J."/>
            <person name="Dilworth D."/>
            <person name="Sandor L."/>
            <person name="Poggeler S."/>
            <person name="Barry K."/>
            <person name="Grigoriev I.V."/>
            <person name="Nowrousian M."/>
        </authorList>
    </citation>
    <scope>NUCLEOTIDE SEQUENCE [LARGE SCALE GENOMIC DNA]</scope>
    <source>
        <strain evidence="1 2">CBS 389.68</strain>
    </source>
</reference>
<dbReference type="InParanoid" id="A0A4S2MYG2"/>